<keyword evidence="4" id="KW-1185">Reference proteome</keyword>
<sequence>MPLAAVRVMAASVIVAARLALCSLAAMIALAADGARAQEPARPVEGLIVAVSEFSDPALAPYALTGARADAAAMRGAFKAFAGEDAPTMVLEGTAATLAQVREELTRLSNSAMPGQRIMLYFSAHGSRIPDSGPRDETDGEDEVLLLADAGEWRNGALPGALVDDELAMFVRAMRERGADVFLAIDSCASGGAMRGAEHMAVRTISPAVLGVPNRALRSAQRRDATWVEDDMPAGSGRLVTLAAGPTGDAAWDTPEGGLFTRSLAPALAASPADFVALVREQRQLQARSALPGPASEAGGAIESAFFFAGDLPDLVANARAMPLPDWTLDLHSAAAPRCDGETAGPPHLRNPAERLHLDHCDAVMLALAAPEPGFVDAWYVDSAGGRTLISPIGGLYLDGRSPAHLDFTFISHDPTTGTPFPAGTDHLLLFWRKGSAAADHAAIIEFAVGD</sequence>
<proteinExistence type="predicted"/>
<gene>
    <name evidence="3" type="ORF">D2V17_03160</name>
</gene>
<protein>
    <recommendedName>
        <fullName evidence="2">Peptidase C14 caspase domain-containing protein</fullName>
    </recommendedName>
</protein>
<evidence type="ECO:0000259" key="2">
    <source>
        <dbReference type="Pfam" id="PF00656"/>
    </source>
</evidence>
<dbReference type="GO" id="GO:0006508">
    <property type="term" value="P:proteolysis"/>
    <property type="evidence" value="ECO:0007669"/>
    <property type="project" value="InterPro"/>
</dbReference>
<dbReference type="Pfam" id="PF00656">
    <property type="entry name" value="Peptidase_C14"/>
    <property type="match status" value="1"/>
</dbReference>
<dbReference type="PANTHER" id="PTHR48104:SF30">
    <property type="entry name" value="METACASPASE-1"/>
    <property type="match status" value="1"/>
</dbReference>
<dbReference type="OrthoDB" id="5489622at2"/>
<dbReference type="Gene3D" id="3.40.50.1460">
    <property type="match status" value="1"/>
</dbReference>
<reference evidence="3 4" key="1">
    <citation type="submission" date="2018-08" db="EMBL/GenBank/DDBJ databases">
        <title>Erythrobacter zhengii sp.nov., a bacterium isolated from deep-sea sediment.</title>
        <authorList>
            <person name="Fang C."/>
            <person name="Wu Y.-H."/>
            <person name="Sun C."/>
            <person name="Wang H."/>
            <person name="Cheng H."/>
            <person name="Meng F.-X."/>
            <person name="Wang C.-S."/>
            <person name="Xu X.-W."/>
        </authorList>
    </citation>
    <scope>NUCLEOTIDE SEQUENCE [LARGE SCALE GENOMIC DNA]</scope>
    <source>
        <strain evidence="3 4">CCTCC AB 2015396</strain>
    </source>
</reference>
<feature type="chain" id="PRO_5017469318" description="Peptidase C14 caspase domain-containing protein" evidence="1">
    <location>
        <begin position="32"/>
        <end position="451"/>
    </location>
</feature>
<comment type="caution">
    <text evidence="3">The sequence shown here is derived from an EMBL/GenBank/DDBJ whole genome shotgun (WGS) entry which is preliminary data.</text>
</comment>
<dbReference type="EMBL" id="QXFM01000022">
    <property type="protein sequence ID" value="RIV91433.1"/>
    <property type="molecule type" value="Genomic_DNA"/>
</dbReference>
<feature type="domain" description="Peptidase C14 caspase" evidence="2">
    <location>
        <begin position="47"/>
        <end position="281"/>
    </location>
</feature>
<accession>A0A3A1PFA8</accession>
<keyword evidence="1" id="KW-0732">Signal</keyword>
<dbReference type="InterPro" id="IPR011600">
    <property type="entry name" value="Pept_C14_caspase"/>
</dbReference>
<dbReference type="GO" id="GO:0004197">
    <property type="term" value="F:cysteine-type endopeptidase activity"/>
    <property type="evidence" value="ECO:0007669"/>
    <property type="project" value="InterPro"/>
</dbReference>
<name>A0A3A1PFA8_9SPHN</name>
<evidence type="ECO:0000313" key="3">
    <source>
        <dbReference type="EMBL" id="RIV91433.1"/>
    </source>
</evidence>
<dbReference type="InterPro" id="IPR050452">
    <property type="entry name" value="Metacaspase"/>
</dbReference>
<dbReference type="GO" id="GO:0005737">
    <property type="term" value="C:cytoplasm"/>
    <property type="evidence" value="ECO:0007669"/>
    <property type="project" value="TreeGrafter"/>
</dbReference>
<evidence type="ECO:0000256" key="1">
    <source>
        <dbReference type="SAM" id="SignalP"/>
    </source>
</evidence>
<organism evidence="3 4">
    <name type="scientific">Aurantiacibacter xanthus</name>
    <dbReference type="NCBI Taxonomy" id="1784712"/>
    <lineage>
        <taxon>Bacteria</taxon>
        <taxon>Pseudomonadati</taxon>
        <taxon>Pseudomonadota</taxon>
        <taxon>Alphaproteobacteria</taxon>
        <taxon>Sphingomonadales</taxon>
        <taxon>Erythrobacteraceae</taxon>
        <taxon>Aurantiacibacter</taxon>
    </lineage>
</organism>
<dbReference type="Proteomes" id="UP000265366">
    <property type="component" value="Unassembled WGS sequence"/>
</dbReference>
<dbReference type="PANTHER" id="PTHR48104">
    <property type="entry name" value="METACASPASE-4"/>
    <property type="match status" value="1"/>
</dbReference>
<feature type="signal peptide" evidence="1">
    <location>
        <begin position="1"/>
        <end position="31"/>
    </location>
</feature>
<evidence type="ECO:0000313" key="4">
    <source>
        <dbReference type="Proteomes" id="UP000265366"/>
    </source>
</evidence>
<dbReference type="AlphaFoldDB" id="A0A3A1PFA8"/>